<reference evidence="4 5" key="1">
    <citation type="submission" date="2012-10" db="EMBL/GenBank/DDBJ databases">
        <authorList>
            <person name="Zafar N."/>
            <person name="Inman J."/>
            <person name="Hall N."/>
            <person name="Lorenzi H."/>
            <person name="Caler E."/>
        </authorList>
    </citation>
    <scope>NUCLEOTIDE SEQUENCE [LARGE SCALE GENOMIC DNA]</scope>
    <source>
        <strain evidence="4 5">IP1</strain>
    </source>
</reference>
<accession>A0A0A1TYK1</accession>
<dbReference type="KEGG" id="eiv:EIN_161980"/>
<dbReference type="GeneID" id="14885561"/>
<dbReference type="PANTHER" id="PTHR24171">
    <property type="entry name" value="ANKYRIN REPEAT DOMAIN-CONTAINING PROTEIN 39-RELATED"/>
    <property type="match status" value="1"/>
</dbReference>
<dbReference type="AlphaFoldDB" id="A0A0A1TYK1"/>
<evidence type="ECO:0000256" key="2">
    <source>
        <dbReference type="ARBA" id="ARBA00023043"/>
    </source>
</evidence>
<evidence type="ECO:0000256" key="3">
    <source>
        <dbReference type="PROSITE-ProRule" id="PRU00023"/>
    </source>
</evidence>
<evidence type="ECO:0000313" key="4">
    <source>
        <dbReference type="EMBL" id="ELP86564.1"/>
    </source>
</evidence>
<protein>
    <submittedName>
        <fullName evidence="4">Ankyrin repeat-containing protein, putative</fullName>
    </submittedName>
</protein>
<evidence type="ECO:0000256" key="1">
    <source>
        <dbReference type="ARBA" id="ARBA00022737"/>
    </source>
</evidence>
<dbReference type="Pfam" id="PF12796">
    <property type="entry name" value="Ank_2"/>
    <property type="match status" value="1"/>
</dbReference>
<dbReference type="PROSITE" id="PS50088">
    <property type="entry name" value="ANK_REPEAT"/>
    <property type="match status" value="2"/>
</dbReference>
<evidence type="ECO:0000313" key="5">
    <source>
        <dbReference type="Proteomes" id="UP000014680"/>
    </source>
</evidence>
<dbReference type="InterPro" id="IPR002110">
    <property type="entry name" value="Ankyrin_rpt"/>
</dbReference>
<dbReference type="Gene3D" id="1.25.40.20">
    <property type="entry name" value="Ankyrin repeat-containing domain"/>
    <property type="match status" value="1"/>
</dbReference>
<organism evidence="4 5">
    <name type="scientific">Entamoeba invadens IP1</name>
    <dbReference type="NCBI Taxonomy" id="370355"/>
    <lineage>
        <taxon>Eukaryota</taxon>
        <taxon>Amoebozoa</taxon>
        <taxon>Evosea</taxon>
        <taxon>Archamoebae</taxon>
        <taxon>Mastigamoebida</taxon>
        <taxon>Entamoebidae</taxon>
        <taxon>Entamoeba</taxon>
    </lineage>
</organism>
<feature type="repeat" description="ANK" evidence="3">
    <location>
        <begin position="277"/>
        <end position="311"/>
    </location>
</feature>
<dbReference type="RefSeq" id="XP_004185910.1">
    <property type="nucleotide sequence ID" value="XM_004185862.1"/>
</dbReference>
<feature type="repeat" description="ANK" evidence="3">
    <location>
        <begin position="312"/>
        <end position="344"/>
    </location>
</feature>
<dbReference type="SMART" id="SM00248">
    <property type="entry name" value="ANK"/>
    <property type="match status" value="4"/>
</dbReference>
<gene>
    <name evidence="4" type="ORF">EIN_161980</name>
</gene>
<proteinExistence type="predicted"/>
<dbReference type="SUPFAM" id="SSF48403">
    <property type="entry name" value="Ankyrin repeat"/>
    <property type="match status" value="1"/>
</dbReference>
<sequence>MSQEKETLRKIRVEVLKAMDMFSVDNTPGEAYLTMSVGKNSKKMKLPRFTINMVLKPITNTVLFNGVENDVRTLDIEFQNKERNKPIKTYTAMIPFTDLVYDKQYKYEIKLNRVEISEEIDKIVTSDKEREKEKENDRNLQSQYTDGIYPTLTLLFYLFQETEKDSEKVLSKEEYPLIGAVQRKSLYLVLSCVENGKYFVNQKDQLGNTAMHIAASVHNENIILSLLNNSRVDVTLCNTDLNTPLHLFCAFFPNPNCAEAFHLFLRRGADLNARNKTGETPLHRAVQNHNIPLLLVELLLKNGANIDAKTQTGMTALHWATYNYQVDLLSLLLLYGANVHAENKNRETPLSICETKIMGTPFSRMFFYIRDLMKYLQTIGAESNSIRILVMKKMFKWKLSKLTPRLLFQMGITENSEQMKLSKNFKTLKEMDPEKEMVENFVKTKTGDVNMMTVEQKIKVMNDLIVLKEAKDSSVYNTVVESLKHEEPLSVLQLLISDEFVGFLKSGEKLDEVKSNLIDLVVGLLGTVAEEKKETAVQLLTSQKESVGMLHICAKTMNVLPLKSYFISKFEQFLKLKDEAKNVLCEAIKILKDDYFGMKEVLEKNREVIDSLKDVIPEEVTTIDNLLEFVLLFLHFIRIL</sequence>
<dbReference type="Proteomes" id="UP000014680">
    <property type="component" value="Unassembled WGS sequence"/>
</dbReference>
<dbReference type="PRINTS" id="PR01415">
    <property type="entry name" value="ANKYRIN"/>
</dbReference>
<dbReference type="VEuPathDB" id="AmoebaDB:EIN_161980"/>
<name>A0A0A1TYK1_ENTIV</name>
<keyword evidence="2 3" id="KW-0040">ANK repeat</keyword>
<keyword evidence="5" id="KW-1185">Reference proteome</keyword>
<dbReference type="OrthoDB" id="10261027at2759"/>
<dbReference type="EMBL" id="KB206960">
    <property type="protein sequence ID" value="ELP86564.1"/>
    <property type="molecule type" value="Genomic_DNA"/>
</dbReference>
<dbReference type="PROSITE" id="PS50297">
    <property type="entry name" value="ANK_REP_REGION"/>
    <property type="match status" value="2"/>
</dbReference>
<dbReference type="InterPro" id="IPR036770">
    <property type="entry name" value="Ankyrin_rpt-contain_sf"/>
</dbReference>
<keyword evidence="1" id="KW-0677">Repeat</keyword>